<proteinExistence type="predicted"/>
<organism evidence="1 2">
    <name type="scientific">Ensifer adhaerens</name>
    <name type="common">Sinorhizobium morelense</name>
    <dbReference type="NCBI Taxonomy" id="106592"/>
    <lineage>
        <taxon>Bacteria</taxon>
        <taxon>Pseudomonadati</taxon>
        <taxon>Pseudomonadota</taxon>
        <taxon>Alphaproteobacteria</taxon>
        <taxon>Hyphomicrobiales</taxon>
        <taxon>Rhizobiaceae</taxon>
        <taxon>Sinorhizobium/Ensifer group</taxon>
        <taxon>Ensifer</taxon>
    </lineage>
</organism>
<keyword evidence="1" id="KW-0614">Plasmid</keyword>
<geneLocation type="plasmid" evidence="1 2">
    <name>pB</name>
</geneLocation>
<dbReference type="AlphaFoldDB" id="A0A9Q9DDG9"/>
<protein>
    <submittedName>
        <fullName evidence="1">Uncharacterized protein</fullName>
    </submittedName>
</protein>
<reference evidence="1" key="1">
    <citation type="submission" date="2022-06" db="EMBL/GenBank/DDBJ databases">
        <title>Physiological and biochemical characterization and genomic elucidation of a strain of the genus Ensifer adhaerens M8 that combines arsenic oxidation and chromium reduction.</title>
        <authorList>
            <person name="Li X."/>
            <person name="Yu c."/>
        </authorList>
    </citation>
    <scope>NUCLEOTIDE SEQUENCE</scope>
    <source>
        <strain evidence="1">M8</strain>
        <plasmid evidence="1">pB</plasmid>
    </source>
</reference>
<evidence type="ECO:0000313" key="2">
    <source>
        <dbReference type="Proteomes" id="UP001055460"/>
    </source>
</evidence>
<dbReference type="RefSeq" id="WP_252161066.1">
    <property type="nucleotide sequence ID" value="NZ_CP098809.1"/>
</dbReference>
<evidence type="ECO:0000313" key="1">
    <source>
        <dbReference type="EMBL" id="USJ27400.1"/>
    </source>
</evidence>
<gene>
    <name evidence="1" type="ORF">NE863_33660</name>
</gene>
<sequence length="80" mass="9198">MKPSEIPDFVSEIIAAGWEITAIGHDKYVLGDIEEQHRAIDELDRITEKYGDRDPLKLEIVVYLWSIGRYVELEAGSTRH</sequence>
<accession>A0A9Q9DDG9</accession>
<name>A0A9Q9DDG9_ENSAD</name>
<dbReference type="Proteomes" id="UP001055460">
    <property type="component" value="Plasmid pB"/>
</dbReference>
<dbReference type="EMBL" id="CP098809">
    <property type="protein sequence ID" value="USJ27400.1"/>
    <property type="molecule type" value="Genomic_DNA"/>
</dbReference>